<organism evidence="2 3">
    <name type="scientific">Planctomyces bekefii</name>
    <dbReference type="NCBI Taxonomy" id="1653850"/>
    <lineage>
        <taxon>Bacteria</taxon>
        <taxon>Pseudomonadati</taxon>
        <taxon>Planctomycetota</taxon>
        <taxon>Planctomycetia</taxon>
        <taxon>Planctomycetales</taxon>
        <taxon>Planctomycetaceae</taxon>
        <taxon>Planctomyces</taxon>
    </lineage>
</organism>
<feature type="region of interest" description="Disordered" evidence="1">
    <location>
        <begin position="62"/>
        <end position="95"/>
    </location>
</feature>
<proteinExistence type="predicted"/>
<dbReference type="EMBL" id="SRHE01000913">
    <property type="protein sequence ID" value="TWW07971.1"/>
    <property type="molecule type" value="Genomic_DNA"/>
</dbReference>
<gene>
    <name evidence="2" type="ORF">E3A20_28990</name>
</gene>
<keyword evidence="3" id="KW-1185">Reference proteome</keyword>
<name>A0A5C6M4N5_9PLAN</name>
<comment type="caution">
    <text evidence="2">The sequence shown here is derived from an EMBL/GenBank/DDBJ whole genome shotgun (WGS) entry which is preliminary data.</text>
</comment>
<dbReference type="Proteomes" id="UP000321083">
    <property type="component" value="Unassembled WGS sequence"/>
</dbReference>
<reference evidence="2 3" key="2">
    <citation type="submission" date="2019-08" db="EMBL/GenBank/DDBJ databases">
        <authorList>
            <person name="Henke P."/>
        </authorList>
    </citation>
    <scope>NUCLEOTIDE SEQUENCE [LARGE SCALE GENOMIC DNA]</scope>
    <source>
        <strain evidence="2">Phe10_nw2017</strain>
    </source>
</reference>
<accession>A0A5C6M4N5</accession>
<evidence type="ECO:0000256" key="1">
    <source>
        <dbReference type="SAM" id="MobiDB-lite"/>
    </source>
</evidence>
<feature type="non-terminal residue" evidence="2">
    <location>
        <position position="1"/>
    </location>
</feature>
<protein>
    <submittedName>
        <fullName evidence="2">Uncharacterized protein</fullName>
    </submittedName>
</protein>
<sequence length="95" mass="9637">GRGRVLYALVGDGIAEGTIAAACDFLTGPCSCQVKEQNPGFDLLLAGDWDRSLGGVLVSDPLPQETGVGQGTGAPKLLTIPSGRRTGGKGSVPDR</sequence>
<evidence type="ECO:0000313" key="2">
    <source>
        <dbReference type="EMBL" id="TWW07971.1"/>
    </source>
</evidence>
<reference evidence="2 3" key="1">
    <citation type="submission" date="2019-08" db="EMBL/GenBank/DDBJ databases">
        <title>100 year-old enigma solved: identification of Planctomyces bekefii, the type genus and species of the phylum Planctomycetes.</title>
        <authorList>
            <person name="Svetlana D.N."/>
            <person name="Overmann J."/>
        </authorList>
    </citation>
    <scope>NUCLEOTIDE SEQUENCE [LARGE SCALE GENOMIC DNA]</scope>
    <source>
        <strain evidence="2">Phe10_nw2017</strain>
    </source>
</reference>
<evidence type="ECO:0000313" key="3">
    <source>
        <dbReference type="Proteomes" id="UP000321083"/>
    </source>
</evidence>
<dbReference type="AlphaFoldDB" id="A0A5C6M4N5"/>